<organism evidence="2 3">
    <name type="scientific">Gordonia bronchialis (strain ATCC 25592 / DSM 43247 / BCRC 13721 / JCM 3198 / KCTC 3076 / NBRC 16047 / NCTC 10667)</name>
    <name type="common">Rhodococcus bronchialis</name>
    <dbReference type="NCBI Taxonomy" id="526226"/>
    <lineage>
        <taxon>Bacteria</taxon>
        <taxon>Bacillati</taxon>
        <taxon>Actinomycetota</taxon>
        <taxon>Actinomycetes</taxon>
        <taxon>Mycobacteriales</taxon>
        <taxon>Gordoniaceae</taxon>
        <taxon>Gordonia</taxon>
    </lineage>
</organism>
<accession>D0LFK5</accession>
<feature type="compositionally biased region" description="Low complexity" evidence="1">
    <location>
        <begin position="21"/>
        <end position="32"/>
    </location>
</feature>
<evidence type="ECO:0000256" key="1">
    <source>
        <dbReference type="SAM" id="MobiDB-lite"/>
    </source>
</evidence>
<evidence type="ECO:0000313" key="2">
    <source>
        <dbReference type="EMBL" id="ACY24054.1"/>
    </source>
</evidence>
<dbReference type="AlphaFoldDB" id="D0LFK5"/>
<keyword evidence="2" id="KW-0614">Plasmid</keyword>
<dbReference type="EMBL" id="CP001803">
    <property type="protein sequence ID" value="ACY24054.1"/>
    <property type="molecule type" value="Genomic_DNA"/>
</dbReference>
<protein>
    <submittedName>
        <fullName evidence="2">Uncharacterized protein</fullName>
    </submittedName>
</protein>
<feature type="region of interest" description="Disordered" evidence="1">
    <location>
        <begin position="241"/>
        <end position="262"/>
    </location>
</feature>
<gene>
    <name evidence="2" type="ORF">Gbro_4941</name>
</gene>
<feature type="region of interest" description="Disordered" evidence="1">
    <location>
        <begin position="21"/>
        <end position="56"/>
    </location>
</feature>
<feature type="compositionally biased region" description="Basic residues" evidence="1">
    <location>
        <begin position="33"/>
        <end position="51"/>
    </location>
</feature>
<dbReference type="RefSeq" id="WP_012836524.1">
    <property type="nucleotide sequence ID" value="NC_013442.1"/>
</dbReference>
<reference evidence="2 3" key="1">
    <citation type="journal article" date="2010" name="Stand. Genomic Sci.">
        <title>Complete genome sequence of Gordonia bronchialis type strain (3410).</title>
        <authorList>
            <person name="Ivanova N."/>
            <person name="Sikorski J."/>
            <person name="Jando M."/>
            <person name="Lapidus A."/>
            <person name="Nolan M."/>
            <person name="Lucas S."/>
            <person name="Del Rio T.G."/>
            <person name="Tice H."/>
            <person name="Copeland A."/>
            <person name="Cheng J.F."/>
            <person name="Chen F."/>
            <person name="Bruce D."/>
            <person name="Goodwin L."/>
            <person name="Pitluck S."/>
            <person name="Mavromatis K."/>
            <person name="Ovchinnikova G."/>
            <person name="Pati A."/>
            <person name="Chen A."/>
            <person name="Palaniappan K."/>
            <person name="Land M."/>
            <person name="Hauser L."/>
            <person name="Chang Y.J."/>
            <person name="Jeffries C.D."/>
            <person name="Chain P."/>
            <person name="Saunders E."/>
            <person name="Han C."/>
            <person name="Detter J.C."/>
            <person name="Brettin T."/>
            <person name="Rohde M."/>
            <person name="Goker M."/>
            <person name="Bristow J."/>
            <person name="Eisen J.A."/>
            <person name="Markowitz V."/>
            <person name="Hugenholtz P."/>
            <person name="Klenk H.P."/>
            <person name="Kyrpides N.C."/>
        </authorList>
    </citation>
    <scope>NUCLEOTIDE SEQUENCE [LARGE SCALE GENOMIC DNA]</scope>
    <source>
        <strain evidence="3">ATCC 25592 / DSM 43247 / BCRC 13721 / JCM 3198 / KCTC 3076 / NBRC 16047 / NCTC 10667</strain>
        <plasmid evidence="3">pGBRO01</plasmid>
    </source>
</reference>
<geneLocation type="plasmid" evidence="2 3">
    <name>pGBRO01</name>
</geneLocation>
<evidence type="ECO:0000313" key="3">
    <source>
        <dbReference type="Proteomes" id="UP000001219"/>
    </source>
</evidence>
<keyword evidence="3" id="KW-1185">Reference proteome</keyword>
<name>D0LFK5_GORB4</name>
<dbReference type="KEGG" id="gbr:Gbro_4941"/>
<proteinExistence type="predicted"/>
<sequence length="262" mass="27750">MTHADTQLGGGDILEMSQQTLAHSARSALRAARATRRTMRARSHHRRRTQWRTHTDTTAVQSQQQATITAQDQRLTELTARWAASQALAEETRQRLDELRSEMHHLPAANNHDTAAELRGTEADAVIADIHRDAWAQRLAQAGFSTAALDAATRDTGADSELDAATGLDGEALTPDEQLAMDTPAGALATEYAADMDSPSAAATQQPTLADLVTATRPGVENAAGDEASIELGSFTAGSVPAPAHHLDTPAPAADTGYTTDS</sequence>
<dbReference type="Proteomes" id="UP000001219">
    <property type="component" value="Plasmid pGBRO01"/>
</dbReference>
<dbReference type="HOGENOM" id="CLU_1060745_0_0_11"/>